<evidence type="ECO:0000313" key="3">
    <source>
        <dbReference type="Proteomes" id="UP001180020"/>
    </source>
</evidence>
<dbReference type="EMBL" id="JAUJYO010000004">
    <property type="protein sequence ID" value="KAK1318964.1"/>
    <property type="molecule type" value="Genomic_DNA"/>
</dbReference>
<name>A0AAV9EZZ9_ACOCL</name>
<dbReference type="AlphaFoldDB" id="A0AAV9EZZ9"/>
<accession>A0AAV9EZZ9</accession>
<evidence type="ECO:0000256" key="1">
    <source>
        <dbReference type="SAM" id="MobiDB-lite"/>
    </source>
</evidence>
<reference evidence="2" key="1">
    <citation type="journal article" date="2023" name="Nat. Commun.">
        <title>Diploid and tetraploid genomes of Acorus and the evolution of monocots.</title>
        <authorList>
            <person name="Ma L."/>
            <person name="Liu K.W."/>
            <person name="Li Z."/>
            <person name="Hsiao Y.Y."/>
            <person name="Qi Y."/>
            <person name="Fu T."/>
            <person name="Tang G.D."/>
            <person name="Zhang D."/>
            <person name="Sun W.H."/>
            <person name="Liu D.K."/>
            <person name="Li Y."/>
            <person name="Chen G.Z."/>
            <person name="Liu X.D."/>
            <person name="Liao X.Y."/>
            <person name="Jiang Y.T."/>
            <person name="Yu X."/>
            <person name="Hao Y."/>
            <person name="Huang J."/>
            <person name="Zhao X.W."/>
            <person name="Ke S."/>
            <person name="Chen Y.Y."/>
            <person name="Wu W.L."/>
            <person name="Hsu J.L."/>
            <person name="Lin Y.F."/>
            <person name="Huang M.D."/>
            <person name="Li C.Y."/>
            <person name="Huang L."/>
            <person name="Wang Z.W."/>
            <person name="Zhao X."/>
            <person name="Zhong W.Y."/>
            <person name="Peng D.H."/>
            <person name="Ahmad S."/>
            <person name="Lan S."/>
            <person name="Zhang J.S."/>
            <person name="Tsai W.C."/>
            <person name="Van de Peer Y."/>
            <person name="Liu Z.J."/>
        </authorList>
    </citation>
    <scope>NUCLEOTIDE SEQUENCE</scope>
    <source>
        <strain evidence="2">CP</strain>
    </source>
</reference>
<evidence type="ECO:0000313" key="2">
    <source>
        <dbReference type="EMBL" id="KAK1318964.1"/>
    </source>
</evidence>
<keyword evidence="3" id="KW-1185">Reference proteome</keyword>
<protein>
    <submittedName>
        <fullName evidence="2">Uncharacterized protein</fullName>
    </submittedName>
</protein>
<dbReference type="Proteomes" id="UP001180020">
    <property type="component" value="Unassembled WGS sequence"/>
</dbReference>
<comment type="caution">
    <text evidence="2">The sequence shown here is derived from an EMBL/GenBank/DDBJ whole genome shotgun (WGS) entry which is preliminary data.</text>
</comment>
<feature type="region of interest" description="Disordered" evidence="1">
    <location>
        <begin position="1"/>
        <end position="27"/>
    </location>
</feature>
<gene>
    <name evidence="2" type="ORF">QJS10_CPB04g01542</name>
</gene>
<sequence length="119" mass="13733">MGVWAGNDVVTQSKEKEEEERTDIDNVLQSPPYNNQCIFATYKLLPIRETVLVRKLVMAHVVTPQNSWHVKGTRARHVWVQVRNGLRTCQDERDAHVARRHVGMAGTDPSHTRRHDREA</sequence>
<reference evidence="2" key="2">
    <citation type="submission" date="2023-06" db="EMBL/GenBank/DDBJ databases">
        <authorList>
            <person name="Ma L."/>
            <person name="Liu K.-W."/>
            <person name="Li Z."/>
            <person name="Hsiao Y.-Y."/>
            <person name="Qi Y."/>
            <person name="Fu T."/>
            <person name="Tang G."/>
            <person name="Zhang D."/>
            <person name="Sun W.-H."/>
            <person name="Liu D.-K."/>
            <person name="Li Y."/>
            <person name="Chen G.-Z."/>
            <person name="Liu X.-D."/>
            <person name="Liao X.-Y."/>
            <person name="Jiang Y.-T."/>
            <person name="Yu X."/>
            <person name="Hao Y."/>
            <person name="Huang J."/>
            <person name="Zhao X.-W."/>
            <person name="Ke S."/>
            <person name="Chen Y.-Y."/>
            <person name="Wu W.-L."/>
            <person name="Hsu J.-L."/>
            <person name="Lin Y.-F."/>
            <person name="Huang M.-D."/>
            <person name="Li C.-Y."/>
            <person name="Huang L."/>
            <person name="Wang Z.-W."/>
            <person name="Zhao X."/>
            <person name="Zhong W.-Y."/>
            <person name="Peng D.-H."/>
            <person name="Ahmad S."/>
            <person name="Lan S."/>
            <person name="Zhang J.-S."/>
            <person name="Tsai W.-C."/>
            <person name="Van De Peer Y."/>
            <person name="Liu Z.-J."/>
        </authorList>
    </citation>
    <scope>NUCLEOTIDE SEQUENCE</scope>
    <source>
        <strain evidence="2">CP</strain>
        <tissue evidence="2">Leaves</tissue>
    </source>
</reference>
<organism evidence="2 3">
    <name type="scientific">Acorus calamus</name>
    <name type="common">Sweet flag</name>
    <dbReference type="NCBI Taxonomy" id="4465"/>
    <lineage>
        <taxon>Eukaryota</taxon>
        <taxon>Viridiplantae</taxon>
        <taxon>Streptophyta</taxon>
        <taxon>Embryophyta</taxon>
        <taxon>Tracheophyta</taxon>
        <taxon>Spermatophyta</taxon>
        <taxon>Magnoliopsida</taxon>
        <taxon>Liliopsida</taxon>
        <taxon>Acoraceae</taxon>
        <taxon>Acorus</taxon>
    </lineage>
</organism>
<proteinExistence type="predicted"/>